<dbReference type="Proteomes" id="UP000258927">
    <property type="component" value="Chromosome"/>
</dbReference>
<name>A0A2R4MDU2_9HYPH</name>
<dbReference type="AlphaFoldDB" id="A0A2R4MDU2"/>
<evidence type="ECO:0000313" key="2">
    <source>
        <dbReference type="Proteomes" id="UP000258927"/>
    </source>
</evidence>
<reference evidence="1 2" key="1">
    <citation type="submission" date="2017-05" db="EMBL/GenBank/DDBJ databases">
        <title>Genome Analysis of Maritalea myrionectae HL2708#5.</title>
        <authorList>
            <consortium name="Cotde Inc.-PKNU"/>
            <person name="Jang D."/>
            <person name="Oh H.-M."/>
        </authorList>
    </citation>
    <scope>NUCLEOTIDE SEQUENCE [LARGE SCALE GENOMIC DNA]</scope>
    <source>
        <strain evidence="1 2">HL2708#5</strain>
    </source>
</reference>
<evidence type="ECO:0000313" key="1">
    <source>
        <dbReference type="EMBL" id="AVX04180.1"/>
    </source>
</evidence>
<protein>
    <submittedName>
        <fullName evidence="1">Spermidine synthase</fullName>
    </submittedName>
</protein>
<proteinExistence type="predicted"/>
<keyword evidence="2" id="KW-1185">Reference proteome</keyword>
<dbReference type="STRING" id="1122213.GCA_000423365_01138"/>
<dbReference type="EMBL" id="CP021330">
    <property type="protein sequence ID" value="AVX04180.1"/>
    <property type="molecule type" value="Genomic_DNA"/>
</dbReference>
<dbReference type="KEGG" id="mmyr:MXMO3_01652"/>
<dbReference type="Gene3D" id="3.40.50.150">
    <property type="entry name" value="Vaccinia Virus protein VP39"/>
    <property type="match status" value="1"/>
</dbReference>
<dbReference type="SUPFAM" id="SSF53335">
    <property type="entry name" value="S-adenosyl-L-methionine-dependent methyltransferases"/>
    <property type="match status" value="1"/>
</dbReference>
<organism evidence="1 2">
    <name type="scientific">Maritalea myrionectae</name>
    <dbReference type="NCBI Taxonomy" id="454601"/>
    <lineage>
        <taxon>Bacteria</taxon>
        <taxon>Pseudomonadati</taxon>
        <taxon>Pseudomonadota</taxon>
        <taxon>Alphaproteobacteria</taxon>
        <taxon>Hyphomicrobiales</taxon>
        <taxon>Devosiaceae</taxon>
        <taxon>Maritalea</taxon>
    </lineage>
</organism>
<dbReference type="RefSeq" id="WP_117395534.1">
    <property type="nucleotide sequence ID" value="NZ_CP021330.1"/>
</dbReference>
<accession>A0A2R4MDU2</accession>
<sequence length="239" mass="26353">MSRLFEELDYCPTPIGPLSLRRRHDPALNIDVYEIMLGDEYLMTSLFTDSEVALGAQGTAACKGEKLDIVVGGLGLGYTAEAVLKNENVANLLVVDYLAPVIEWHKSGILPMGRRVSGDTRTRLIAGDFFAMAAGNGFDPEQLNRRFDAILADIDHAPDNLLDDRSDSFYQPEGLRALSRHIKPGGIFGLWSNDATDQRFVDRLSTVFASVWAEPVHFSNKVTGQAFEQTVYLARTAAE</sequence>
<dbReference type="InterPro" id="IPR029063">
    <property type="entry name" value="SAM-dependent_MTases_sf"/>
</dbReference>
<gene>
    <name evidence="1" type="ORF">MXMO3_01652</name>
</gene>